<feature type="chain" id="PRO_5031158691" description="protein-ribulosamine 3-kinase" evidence="3">
    <location>
        <begin position="28"/>
        <end position="371"/>
    </location>
</feature>
<dbReference type="Pfam" id="PF03881">
    <property type="entry name" value="Fructosamin_kin"/>
    <property type="match status" value="1"/>
</dbReference>
<dbReference type="EMBL" id="HBIO01007311">
    <property type="protein sequence ID" value="CAE0460616.1"/>
    <property type="molecule type" value="Transcribed_RNA"/>
</dbReference>
<dbReference type="InterPro" id="IPR011009">
    <property type="entry name" value="Kinase-like_dom_sf"/>
</dbReference>
<evidence type="ECO:0000256" key="2">
    <source>
        <dbReference type="ARBA" id="ARBA00048655"/>
    </source>
</evidence>
<organism evidence="4">
    <name type="scientific">Chaetoceros debilis</name>
    <dbReference type="NCBI Taxonomy" id="122233"/>
    <lineage>
        <taxon>Eukaryota</taxon>
        <taxon>Sar</taxon>
        <taxon>Stramenopiles</taxon>
        <taxon>Ochrophyta</taxon>
        <taxon>Bacillariophyta</taxon>
        <taxon>Coscinodiscophyceae</taxon>
        <taxon>Chaetocerotophycidae</taxon>
        <taxon>Chaetocerotales</taxon>
        <taxon>Chaetocerotaceae</taxon>
        <taxon>Chaetoceros</taxon>
    </lineage>
</organism>
<keyword evidence="3" id="KW-0732">Signal</keyword>
<dbReference type="AlphaFoldDB" id="A0A7S3PZ75"/>
<evidence type="ECO:0000256" key="1">
    <source>
        <dbReference type="ARBA" id="ARBA00011961"/>
    </source>
</evidence>
<protein>
    <recommendedName>
        <fullName evidence="1">protein-ribulosamine 3-kinase</fullName>
        <ecNumber evidence="1">2.7.1.172</ecNumber>
    </recommendedName>
</protein>
<dbReference type="SUPFAM" id="SSF56112">
    <property type="entry name" value="Protein kinase-like (PK-like)"/>
    <property type="match status" value="1"/>
</dbReference>
<comment type="catalytic activity">
    <reaction evidence="2">
        <text>N(6)-D-ribulosyl-L-lysyl-[protein] + ATP = N(6)-(3-O-phospho-D-ribulosyl)-L-lysyl-[protein] + ADP + H(+)</text>
        <dbReference type="Rhea" id="RHEA:48432"/>
        <dbReference type="Rhea" id="RHEA-COMP:12103"/>
        <dbReference type="Rhea" id="RHEA-COMP:12104"/>
        <dbReference type="ChEBI" id="CHEBI:15378"/>
        <dbReference type="ChEBI" id="CHEBI:30616"/>
        <dbReference type="ChEBI" id="CHEBI:90418"/>
        <dbReference type="ChEBI" id="CHEBI:90420"/>
        <dbReference type="ChEBI" id="CHEBI:456216"/>
        <dbReference type="EC" id="2.7.1.172"/>
    </reaction>
    <physiologicalReaction direction="left-to-right" evidence="2">
        <dbReference type="Rhea" id="RHEA:48433"/>
    </physiologicalReaction>
</comment>
<dbReference type="Gene3D" id="3.90.1200.10">
    <property type="match status" value="1"/>
</dbReference>
<dbReference type="Gene3D" id="3.30.200.20">
    <property type="entry name" value="Phosphorylase Kinase, domain 1"/>
    <property type="match status" value="1"/>
</dbReference>
<accession>A0A7S3PZ75</accession>
<dbReference type="PANTHER" id="PTHR12149">
    <property type="entry name" value="FRUCTOSAMINE 3 KINASE-RELATED PROTEIN"/>
    <property type="match status" value="1"/>
</dbReference>
<evidence type="ECO:0000313" key="4">
    <source>
        <dbReference type="EMBL" id="CAE0460616.1"/>
    </source>
</evidence>
<dbReference type="EC" id="2.7.1.172" evidence="1"/>
<dbReference type="InterPro" id="IPR016477">
    <property type="entry name" value="Fructo-/Ketosamine-3-kinase"/>
</dbReference>
<dbReference type="GO" id="GO:0102193">
    <property type="term" value="F:protein-ribulosamine 3-kinase activity"/>
    <property type="evidence" value="ECO:0007669"/>
    <property type="project" value="UniProtKB-EC"/>
</dbReference>
<sequence length="371" mass="40249">MPAVTQTIALTLTLSCLAIFKLPSASAFLKPSSAPNSFSPARAGSSQQLTSCLKRTITPFAMSTSTYNGENLLESMSRACSDTLGREVNLETSRGGGASGGGGASISAATDSNTGEKYFIKSASASGGGSNMLYAEYIGVKKMSETNTIKVPKPIAFGEHHGAPRDINFVVFEYLEFSGGGNGRELGQDLAKMHRVVSDNGKFGFDVDNTIGATPQPNLPWIDNWADFWIEHRLGHMLKLTGDAGLDKETINKLMSKTRELLSHNPEPSLIHGDLWGGNKGYAKVDGSIVPVIFDPATYYGDREADIAMTYVFGGFGPDFYEGYESEWPLPDGHEKRKTVYNLYHILNHDVLFGGMYLRQAQGMIDSILRM</sequence>
<evidence type="ECO:0000256" key="3">
    <source>
        <dbReference type="SAM" id="SignalP"/>
    </source>
</evidence>
<proteinExistence type="predicted"/>
<gene>
    <name evidence="4" type="ORF">CDEB00056_LOCUS5457</name>
</gene>
<dbReference type="PANTHER" id="PTHR12149:SF8">
    <property type="entry name" value="PROTEIN-RIBULOSAMINE 3-KINASE"/>
    <property type="match status" value="1"/>
</dbReference>
<name>A0A7S3PZ75_9STRA</name>
<feature type="signal peptide" evidence="3">
    <location>
        <begin position="1"/>
        <end position="27"/>
    </location>
</feature>
<reference evidence="4" key="1">
    <citation type="submission" date="2021-01" db="EMBL/GenBank/DDBJ databases">
        <authorList>
            <person name="Corre E."/>
            <person name="Pelletier E."/>
            <person name="Niang G."/>
            <person name="Scheremetjew M."/>
            <person name="Finn R."/>
            <person name="Kale V."/>
            <person name="Holt S."/>
            <person name="Cochrane G."/>
            <person name="Meng A."/>
            <person name="Brown T."/>
            <person name="Cohen L."/>
        </authorList>
    </citation>
    <scope>NUCLEOTIDE SEQUENCE</scope>
    <source>
        <strain evidence="4">MM31A-1</strain>
    </source>
</reference>